<comment type="pathway">
    <text evidence="3 7">Carbohydrate degradation; pentose phosphate pathway; D-ribulose 5-phosphate from D-glucose 6-phosphate (oxidative stage): step 2/3.</text>
</comment>
<dbReference type="RefSeq" id="WP_354698385.1">
    <property type="nucleotide sequence ID" value="NZ_CP114014.1"/>
</dbReference>
<dbReference type="EMBL" id="CP114014">
    <property type="protein sequence ID" value="XAY07179.1"/>
    <property type="molecule type" value="Genomic_DNA"/>
</dbReference>
<evidence type="ECO:0000256" key="4">
    <source>
        <dbReference type="ARBA" id="ARBA00010662"/>
    </source>
</evidence>
<gene>
    <name evidence="7" type="primary">pgl</name>
    <name evidence="9" type="ORF">DSM112329_04059</name>
</gene>
<dbReference type="Pfam" id="PF01182">
    <property type="entry name" value="Glucosamine_iso"/>
    <property type="match status" value="1"/>
</dbReference>
<dbReference type="NCBIfam" id="TIGR01198">
    <property type="entry name" value="pgl"/>
    <property type="match status" value="1"/>
</dbReference>
<dbReference type="GO" id="GO:0006098">
    <property type="term" value="P:pentose-phosphate shunt"/>
    <property type="evidence" value="ECO:0007669"/>
    <property type="project" value="InterPro"/>
</dbReference>
<sequence>MTPPNVERTADADACAARAADLVADAVRQGARHIVLAGGSTPVAAYERLSTMDLDWSAVHLWYGDERCVPFEDDESNHGQIAAVLTAPGATWHPMPGPLGPARGAIAYAAELKADGPPDGAFDLVLNGMGPDGHTASLFPDHPGLTAGGVTTGVTDSPKPPPERITLTLDALNAGASLILMVTGVGKHDALNRVLHDEPGPSTPSSLLARDRLLVLADAAALDGE</sequence>
<proteinExistence type="inferred from homology"/>
<dbReference type="Gene3D" id="3.40.50.1360">
    <property type="match status" value="1"/>
</dbReference>
<evidence type="ECO:0000256" key="2">
    <source>
        <dbReference type="ARBA" id="ARBA00002681"/>
    </source>
</evidence>
<name>A0AAU7AZU3_9ACTN</name>
<dbReference type="EC" id="3.1.1.31" evidence="5 7"/>
<dbReference type="GO" id="GO:0017057">
    <property type="term" value="F:6-phosphogluconolactonase activity"/>
    <property type="evidence" value="ECO:0007669"/>
    <property type="project" value="UniProtKB-UniRule"/>
</dbReference>
<evidence type="ECO:0000259" key="8">
    <source>
        <dbReference type="Pfam" id="PF01182"/>
    </source>
</evidence>
<dbReference type="AlphaFoldDB" id="A0AAU7AZU3"/>
<dbReference type="InterPro" id="IPR005900">
    <property type="entry name" value="6-phosphogluconolactonase_DevB"/>
</dbReference>
<evidence type="ECO:0000256" key="1">
    <source>
        <dbReference type="ARBA" id="ARBA00000832"/>
    </source>
</evidence>
<dbReference type="CDD" id="cd01400">
    <property type="entry name" value="6PGL"/>
    <property type="match status" value="1"/>
</dbReference>
<comment type="similarity">
    <text evidence="4 7">Belongs to the glucosamine/galactosamine-6-phosphate isomerase family. 6-phosphogluconolactonase subfamily.</text>
</comment>
<comment type="function">
    <text evidence="2 7">Hydrolysis of 6-phosphogluconolactone to 6-phosphogluconate.</text>
</comment>
<dbReference type="InterPro" id="IPR006148">
    <property type="entry name" value="Glc/Gal-6P_isomerase"/>
</dbReference>
<organism evidence="9">
    <name type="scientific">Paraconexibacter sp. AEG42_29</name>
    <dbReference type="NCBI Taxonomy" id="2997339"/>
    <lineage>
        <taxon>Bacteria</taxon>
        <taxon>Bacillati</taxon>
        <taxon>Actinomycetota</taxon>
        <taxon>Thermoleophilia</taxon>
        <taxon>Solirubrobacterales</taxon>
        <taxon>Paraconexibacteraceae</taxon>
        <taxon>Paraconexibacter</taxon>
    </lineage>
</organism>
<dbReference type="PANTHER" id="PTHR11054">
    <property type="entry name" value="6-PHOSPHOGLUCONOLACTONASE"/>
    <property type="match status" value="1"/>
</dbReference>
<dbReference type="KEGG" id="parq:DSM112329_04059"/>
<feature type="domain" description="Glucosamine/galactosamine-6-phosphate isomerase" evidence="8">
    <location>
        <begin position="12"/>
        <end position="209"/>
    </location>
</feature>
<evidence type="ECO:0000313" key="9">
    <source>
        <dbReference type="EMBL" id="XAY07179.1"/>
    </source>
</evidence>
<accession>A0AAU7AZU3</accession>
<evidence type="ECO:0000256" key="6">
    <source>
        <dbReference type="ARBA" id="ARBA00020337"/>
    </source>
</evidence>
<evidence type="ECO:0000256" key="5">
    <source>
        <dbReference type="ARBA" id="ARBA00013198"/>
    </source>
</evidence>
<evidence type="ECO:0000256" key="3">
    <source>
        <dbReference type="ARBA" id="ARBA00004961"/>
    </source>
</evidence>
<dbReference type="SUPFAM" id="SSF100950">
    <property type="entry name" value="NagB/RpiA/CoA transferase-like"/>
    <property type="match status" value="1"/>
</dbReference>
<dbReference type="InterPro" id="IPR039104">
    <property type="entry name" value="6PGL"/>
</dbReference>
<comment type="catalytic activity">
    <reaction evidence="1 7">
        <text>6-phospho-D-glucono-1,5-lactone + H2O = 6-phospho-D-gluconate + H(+)</text>
        <dbReference type="Rhea" id="RHEA:12556"/>
        <dbReference type="ChEBI" id="CHEBI:15377"/>
        <dbReference type="ChEBI" id="CHEBI:15378"/>
        <dbReference type="ChEBI" id="CHEBI:57955"/>
        <dbReference type="ChEBI" id="CHEBI:58759"/>
        <dbReference type="EC" id="3.1.1.31"/>
    </reaction>
</comment>
<keyword evidence="7" id="KW-0378">Hydrolase</keyword>
<dbReference type="InterPro" id="IPR037171">
    <property type="entry name" value="NagB/RpiA_transferase-like"/>
</dbReference>
<evidence type="ECO:0000256" key="7">
    <source>
        <dbReference type="RuleBase" id="RU365095"/>
    </source>
</evidence>
<dbReference type="GO" id="GO:0005975">
    <property type="term" value="P:carbohydrate metabolic process"/>
    <property type="evidence" value="ECO:0007669"/>
    <property type="project" value="UniProtKB-UniRule"/>
</dbReference>
<reference evidence="9" key="1">
    <citation type="submission" date="2022-12" db="EMBL/GenBank/DDBJ databases">
        <title>Paraconexibacter alkalitolerans sp. nov. and Baekduia alba sp. nov., isolated from soil and emended description of the genera Paraconexibacter (Chun et al., 2020) and Baekduia (An et al., 2020).</title>
        <authorList>
            <person name="Vieira S."/>
            <person name="Huber K.J."/>
            <person name="Geppert A."/>
            <person name="Wolf J."/>
            <person name="Neumann-Schaal M."/>
            <person name="Muesken M."/>
            <person name="Overmann J."/>
        </authorList>
    </citation>
    <scope>NUCLEOTIDE SEQUENCE</scope>
    <source>
        <strain evidence="9">AEG42_29</strain>
    </source>
</reference>
<dbReference type="PANTHER" id="PTHR11054:SF0">
    <property type="entry name" value="6-PHOSPHOGLUCONOLACTONASE"/>
    <property type="match status" value="1"/>
</dbReference>
<protein>
    <recommendedName>
        <fullName evidence="6 7">6-phosphogluconolactonase</fullName>
        <shortName evidence="7">6PGL</shortName>
        <ecNumber evidence="5 7">3.1.1.31</ecNumber>
    </recommendedName>
</protein>